<feature type="domain" description="Methyltransferase" evidence="2">
    <location>
        <begin position="199"/>
        <end position="305"/>
    </location>
</feature>
<dbReference type="GO" id="GO:0008168">
    <property type="term" value="F:methyltransferase activity"/>
    <property type="evidence" value="ECO:0007669"/>
    <property type="project" value="TreeGrafter"/>
</dbReference>
<feature type="region of interest" description="Disordered" evidence="1">
    <location>
        <begin position="1"/>
        <end position="23"/>
    </location>
</feature>
<organism evidence="3 4">
    <name type="scientific">Chlorella ohadii</name>
    <dbReference type="NCBI Taxonomy" id="2649997"/>
    <lineage>
        <taxon>Eukaryota</taxon>
        <taxon>Viridiplantae</taxon>
        <taxon>Chlorophyta</taxon>
        <taxon>core chlorophytes</taxon>
        <taxon>Trebouxiophyceae</taxon>
        <taxon>Chlorellales</taxon>
        <taxon>Chlorellaceae</taxon>
        <taxon>Chlorella clade</taxon>
        <taxon>Chlorella</taxon>
    </lineage>
</organism>
<sequence length="378" mass="41281">MLSQSLTHATQAPAVARPARRSRGLSCRAQAATGTVAPPRPKNELLVGLVEALFKFPPFFSFAAKNARAMIVKRGEKMGMDFQAEIDALRSVDWDEELEAARDPTVAYPSYYTQPFHAYPEGNLAMEPALEMTVAARSVHSVVYDPDGKTLDPQASGAGRQVCVFALERMSDEVQPRFRLVFHGRPGVREQGARPVKDILDVGAATGLSSLALLQAFPGAQVTGIDLSPHMIAVGRYLQRQRNAERAAAGQQPEQLRFVHGAGEDTRLPDGCMDLVSIMLVCHELPAAASQAIFKEAFRVLRPSGALAVMEMNPASPIFQRIFSNPFPYVAFKSTEPWLLEYLSLDMPGAMTAAGFLSPRQLENSPRHKTVVAVKPQQ</sequence>
<comment type="caution">
    <text evidence="3">The sequence shown here is derived from an EMBL/GenBank/DDBJ whole genome shotgun (WGS) entry which is preliminary data.</text>
</comment>
<dbReference type="EMBL" id="JADXDR010000101">
    <property type="protein sequence ID" value="KAI7839394.1"/>
    <property type="molecule type" value="Genomic_DNA"/>
</dbReference>
<dbReference type="AlphaFoldDB" id="A0AAD5DN71"/>
<feature type="compositionally biased region" description="Polar residues" evidence="1">
    <location>
        <begin position="1"/>
        <end position="10"/>
    </location>
</feature>
<dbReference type="PANTHER" id="PTHR42912">
    <property type="entry name" value="METHYLTRANSFERASE"/>
    <property type="match status" value="1"/>
</dbReference>
<accession>A0AAD5DN71</accession>
<keyword evidence="4" id="KW-1185">Reference proteome</keyword>
<reference evidence="3" key="1">
    <citation type="submission" date="2020-11" db="EMBL/GenBank/DDBJ databases">
        <title>Chlorella ohadii genome sequencing and assembly.</title>
        <authorList>
            <person name="Murik O."/>
            <person name="Treves H."/>
            <person name="Kedem I."/>
            <person name="Shotland Y."/>
            <person name="Kaplan A."/>
        </authorList>
    </citation>
    <scope>NUCLEOTIDE SEQUENCE</scope>
    <source>
        <strain evidence="3">1</strain>
    </source>
</reference>
<protein>
    <recommendedName>
        <fullName evidence="2">Methyltransferase domain-containing protein</fullName>
    </recommendedName>
</protein>
<evidence type="ECO:0000256" key="1">
    <source>
        <dbReference type="SAM" id="MobiDB-lite"/>
    </source>
</evidence>
<dbReference type="Gene3D" id="3.40.50.150">
    <property type="entry name" value="Vaccinia Virus protein VP39"/>
    <property type="match status" value="1"/>
</dbReference>
<dbReference type="Pfam" id="PF13649">
    <property type="entry name" value="Methyltransf_25"/>
    <property type="match status" value="1"/>
</dbReference>
<dbReference type="InterPro" id="IPR029063">
    <property type="entry name" value="SAM-dependent_MTases_sf"/>
</dbReference>
<evidence type="ECO:0000259" key="2">
    <source>
        <dbReference type="Pfam" id="PF13649"/>
    </source>
</evidence>
<name>A0AAD5DN71_9CHLO</name>
<evidence type="ECO:0000313" key="3">
    <source>
        <dbReference type="EMBL" id="KAI7839394.1"/>
    </source>
</evidence>
<dbReference type="InterPro" id="IPR041698">
    <property type="entry name" value="Methyltransf_25"/>
</dbReference>
<proteinExistence type="predicted"/>
<dbReference type="PANTHER" id="PTHR42912:SF68">
    <property type="entry name" value="METHYLTRANSFERASE TYPE 11 DOMAIN-CONTAINING PROTEIN"/>
    <property type="match status" value="1"/>
</dbReference>
<dbReference type="CDD" id="cd02440">
    <property type="entry name" value="AdoMet_MTases"/>
    <property type="match status" value="1"/>
</dbReference>
<gene>
    <name evidence="3" type="ORF">COHA_006795</name>
</gene>
<dbReference type="Proteomes" id="UP001205105">
    <property type="component" value="Unassembled WGS sequence"/>
</dbReference>
<dbReference type="InterPro" id="IPR050508">
    <property type="entry name" value="Methyltransf_Superfamily"/>
</dbReference>
<dbReference type="SUPFAM" id="SSF53335">
    <property type="entry name" value="S-adenosyl-L-methionine-dependent methyltransferases"/>
    <property type="match status" value="1"/>
</dbReference>
<evidence type="ECO:0000313" key="4">
    <source>
        <dbReference type="Proteomes" id="UP001205105"/>
    </source>
</evidence>